<organism evidence="2 3">
    <name type="scientific">Nezara viridula</name>
    <name type="common">Southern green stink bug</name>
    <name type="synonym">Cimex viridulus</name>
    <dbReference type="NCBI Taxonomy" id="85310"/>
    <lineage>
        <taxon>Eukaryota</taxon>
        <taxon>Metazoa</taxon>
        <taxon>Ecdysozoa</taxon>
        <taxon>Arthropoda</taxon>
        <taxon>Hexapoda</taxon>
        <taxon>Insecta</taxon>
        <taxon>Pterygota</taxon>
        <taxon>Neoptera</taxon>
        <taxon>Paraneoptera</taxon>
        <taxon>Hemiptera</taxon>
        <taxon>Heteroptera</taxon>
        <taxon>Panheteroptera</taxon>
        <taxon>Pentatomomorpha</taxon>
        <taxon>Pentatomoidea</taxon>
        <taxon>Pentatomidae</taxon>
        <taxon>Pentatominae</taxon>
        <taxon>Nezara</taxon>
    </lineage>
</organism>
<proteinExistence type="predicted"/>
<dbReference type="Proteomes" id="UP001152798">
    <property type="component" value="Chromosome 6"/>
</dbReference>
<dbReference type="EMBL" id="OV725082">
    <property type="protein sequence ID" value="CAH1404619.1"/>
    <property type="molecule type" value="Genomic_DNA"/>
</dbReference>
<keyword evidence="3" id="KW-1185">Reference proteome</keyword>
<evidence type="ECO:0000256" key="1">
    <source>
        <dbReference type="SAM" id="MobiDB-lite"/>
    </source>
</evidence>
<evidence type="ECO:0000313" key="3">
    <source>
        <dbReference type="Proteomes" id="UP001152798"/>
    </source>
</evidence>
<sequence>MLLDRTAIGADRIHSRPLTMMIEVEYRLPTLRLQPPPHKSRSTISPQWRKRKDNTNLGEKCVQERIIETRTGSPLKLHHAKGLANNTYLYPEELRHIEALNGGKRSGRRCSMN</sequence>
<protein>
    <submittedName>
        <fullName evidence="2">Uncharacterized protein</fullName>
    </submittedName>
</protein>
<dbReference type="AlphaFoldDB" id="A0A9P0MTP0"/>
<evidence type="ECO:0000313" key="2">
    <source>
        <dbReference type="EMBL" id="CAH1404619.1"/>
    </source>
</evidence>
<feature type="region of interest" description="Disordered" evidence="1">
    <location>
        <begin position="32"/>
        <end position="55"/>
    </location>
</feature>
<accession>A0A9P0MTP0</accession>
<reference evidence="2" key="1">
    <citation type="submission" date="2022-01" db="EMBL/GenBank/DDBJ databases">
        <authorList>
            <person name="King R."/>
        </authorList>
    </citation>
    <scope>NUCLEOTIDE SEQUENCE</scope>
</reference>
<name>A0A9P0MTP0_NEZVI</name>
<gene>
    <name evidence="2" type="ORF">NEZAVI_LOCUS12993</name>
</gene>